<dbReference type="EMBL" id="BAAAMN010000048">
    <property type="protein sequence ID" value="GAA2041926.1"/>
    <property type="molecule type" value="Genomic_DNA"/>
</dbReference>
<dbReference type="Pfam" id="PF08021">
    <property type="entry name" value="FAD_binding_9"/>
    <property type="match status" value="1"/>
</dbReference>
<dbReference type="SUPFAM" id="SSF63380">
    <property type="entry name" value="Riboflavin synthase domain-like"/>
    <property type="match status" value="1"/>
</dbReference>
<evidence type="ECO:0000313" key="2">
    <source>
        <dbReference type="EMBL" id="GAA2041926.1"/>
    </source>
</evidence>
<dbReference type="InterPro" id="IPR007037">
    <property type="entry name" value="SIP_rossman_dom"/>
</dbReference>
<proteinExistence type="predicted"/>
<dbReference type="Pfam" id="PF04954">
    <property type="entry name" value="SIP"/>
    <property type="match status" value="1"/>
</dbReference>
<evidence type="ECO:0000259" key="1">
    <source>
        <dbReference type="PROSITE" id="PS51384"/>
    </source>
</evidence>
<protein>
    <submittedName>
        <fullName evidence="2">Siderophore-interacting protein</fullName>
    </submittedName>
</protein>
<dbReference type="CDD" id="cd06193">
    <property type="entry name" value="siderophore_interacting"/>
    <property type="match status" value="1"/>
</dbReference>
<dbReference type="InterPro" id="IPR017927">
    <property type="entry name" value="FAD-bd_FR_type"/>
</dbReference>
<gene>
    <name evidence="2" type="ORF">GCM10009720_23130</name>
</gene>
<dbReference type="Gene3D" id="2.40.30.10">
    <property type="entry name" value="Translation factors"/>
    <property type="match status" value="1"/>
</dbReference>
<reference evidence="2 3" key="1">
    <citation type="journal article" date="2019" name="Int. J. Syst. Evol. Microbiol.">
        <title>The Global Catalogue of Microorganisms (GCM) 10K type strain sequencing project: providing services to taxonomists for standard genome sequencing and annotation.</title>
        <authorList>
            <consortium name="The Broad Institute Genomics Platform"/>
            <consortium name="The Broad Institute Genome Sequencing Center for Infectious Disease"/>
            <person name="Wu L."/>
            <person name="Ma J."/>
        </authorList>
    </citation>
    <scope>NUCLEOTIDE SEQUENCE [LARGE SCALE GENOMIC DNA]</scope>
    <source>
        <strain evidence="2 3">JCM 13595</strain>
    </source>
</reference>
<dbReference type="InterPro" id="IPR039261">
    <property type="entry name" value="FNR_nucleotide-bd"/>
</dbReference>
<dbReference type="InterPro" id="IPR017938">
    <property type="entry name" value="Riboflavin_synthase-like_b-brl"/>
</dbReference>
<feature type="domain" description="FAD-binding FR-type" evidence="1">
    <location>
        <begin position="6"/>
        <end position="141"/>
    </location>
</feature>
<dbReference type="PANTHER" id="PTHR30157:SF0">
    <property type="entry name" value="NADPH-DEPENDENT FERRIC-CHELATE REDUCTASE"/>
    <property type="match status" value="1"/>
</dbReference>
<comment type="caution">
    <text evidence="2">The sequence shown here is derived from an EMBL/GenBank/DDBJ whole genome shotgun (WGS) entry which is preliminary data.</text>
</comment>
<organism evidence="2 3">
    <name type="scientific">Yaniella flava</name>
    <dbReference type="NCBI Taxonomy" id="287930"/>
    <lineage>
        <taxon>Bacteria</taxon>
        <taxon>Bacillati</taxon>
        <taxon>Actinomycetota</taxon>
        <taxon>Actinomycetes</taxon>
        <taxon>Micrococcales</taxon>
        <taxon>Micrococcaceae</taxon>
        <taxon>Yaniella</taxon>
    </lineage>
</organism>
<dbReference type="Proteomes" id="UP001501461">
    <property type="component" value="Unassembled WGS sequence"/>
</dbReference>
<accession>A0ABN2UQK6</accession>
<name>A0ABN2UQK6_9MICC</name>
<dbReference type="RefSeq" id="WP_343958812.1">
    <property type="nucleotide sequence ID" value="NZ_BAAAMN010000048.1"/>
</dbReference>
<dbReference type="Gene3D" id="3.40.50.80">
    <property type="entry name" value="Nucleotide-binding domain of ferredoxin-NADP reductase (FNR) module"/>
    <property type="match status" value="1"/>
</dbReference>
<evidence type="ECO:0000313" key="3">
    <source>
        <dbReference type="Proteomes" id="UP001501461"/>
    </source>
</evidence>
<sequence>MSHASHGPVRGVVESVEDVSPTFRRIVFSGEELNHLAVEPPFYDQRIKLILPNVAGDLPQVAHASDWYQQWLALPDAQRGVMRTYSIRELTRVGNITRLTVDFVLHFADDGSTGPAAAWAAAADAGSELLVVAPRQGQQQTGIEFVPGEADEIVLLGDEAAAPAIARILEDLKVAGSSAKVCAYIEVPTEQDRLAIDVDDHADVHWLPRGDEQLGEPLAAALGWHVQEDEPVPAVESVDEDLLWETPVFSASGEDLGPAIEPRAGMYYWIAGESGVIKRLRRFLVREVGVDRAQVAFMGYWRLGVAMRG</sequence>
<dbReference type="PANTHER" id="PTHR30157">
    <property type="entry name" value="FERRIC REDUCTASE, NADPH-DEPENDENT"/>
    <property type="match status" value="1"/>
</dbReference>
<dbReference type="InterPro" id="IPR039374">
    <property type="entry name" value="SIP_fam"/>
</dbReference>
<dbReference type="InterPro" id="IPR013113">
    <property type="entry name" value="SIP_FAD-bd"/>
</dbReference>
<keyword evidence="3" id="KW-1185">Reference proteome</keyword>
<dbReference type="PROSITE" id="PS51384">
    <property type="entry name" value="FAD_FR"/>
    <property type="match status" value="1"/>
</dbReference>